<dbReference type="Pfam" id="PF03050">
    <property type="entry name" value="DDE_Tnp_IS66"/>
    <property type="match status" value="1"/>
</dbReference>
<gene>
    <name evidence="2" type="ORF">EIMP300_00920</name>
</gene>
<evidence type="ECO:0000259" key="1">
    <source>
        <dbReference type="Pfam" id="PF03050"/>
    </source>
</evidence>
<dbReference type="InterPro" id="IPR004291">
    <property type="entry name" value="Transposase_IS66_central"/>
</dbReference>
<dbReference type="Proteomes" id="UP000467488">
    <property type="component" value="Chromosome"/>
</dbReference>
<feature type="domain" description="Transposase IS66 central" evidence="1">
    <location>
        <begin position="7"/>
        <end position="139"/>
    </location>
</feature>
<protein>
    <recommendedName>
        <fullName evidence="1">Transposase IS66 central domain-containing protein</fullName>
    </recommendedName>
</protein>
<proteinExistence type="predicted"/>
<dbReference type="InterPro" id="IPR052344">
    <property type="entry name" value="Transposase-related"/>
</dbReference>
<sequence length="151" mass="17324">MSGMIAMWVRLSPPAVWFAYSPNRQGKHPEQHLRPFRGILQADAFTGYDRLFSAEREGGALTEVACWAHARRKIHDVYISSKSATAEEALKRISELYAIEDEIRGLPESERLAVRQQRSKVLLTSLHEWMVEKNGTLSKNHPDWAKRSAMY</sequence>
<evidence type="ECO:0000313" key="3">
    <source>
        <dbReference type="Proteomes" id="UP000467488"/>
    </source>
</evidence>
<dbReference type="EMBL" id="AP022360">
    <property type="protein sequence ID" value="BBU78692.1"/>
    <property type="molecule type" value="Genomic_DNA"/>
</dbReference>
<dbReference type="PANTHER" id="PTHR33678:SF1">
    <property type="entry name" value="BLL1576 PROTEIN"/>
    <property type="match status" value="1"/>
</dbReference>
<name>A0A8S0FC78_ECOLX</name>
<evidence type="ECO:0000313" key="2">
    <source>
        <dbReference type="EMBL" id="BBU78692.1"/>
    </source>
</evidence>
<accession>A0A8S0FC78</accession>
<dbReference type="PANTHER" id="PTHR33678">
    <property type="entry name" value="BLL1576 PROTEIN"/>
    <property type="match status" value="1"/>
</dbReference>
<organism evidence="2 3">
    <name type="scientific">Escherichia coli</name>
    <dbReference type="NCBI Taxonomy" id="562"/>
    <lineage>
        <taxon>Bacteria</taxon>
        <taxon>Pseudomonadati</taxon>
        <taxon>Pseudomonadota</taxon>
        <taxon>Gammaproteobacteria</taxon>
        <taxon>Enterobacterales</taxon>
        <taxon>Enterobacteriaceae</taxon>
        <taxon>Escherichia</taxon>
    </lineage>
</organism>
<reference evidence="2 3" key="1">
    <citation type="submission" date="2020-01" db="EMBL/GenBank/DDBJ databases">
        <title>Dynamics of blaIMP-6 dissemination in carbapenem resistant Enterobacteriacea isolated from regional surveillance in Osaka, Japan.</title>
        <authorList>
            <person name="Abe R."/>
            <person name="Akeda Y."/>
            <person name="Sugawara Y."/>
            <person name="Yamamoto N."/>
            <person name="Tomono K."/>
            <person name="Takeuchi D."/>
            <person name="Kawahara R."/>
            <person name="Hamada S."/>
        </authorList>
    </citation>
    <scope>NUCLEOTIDE SEQUENCE [LARGE SCALE GENOMIC DNA]</scope>
    <source>
        <strain evidence="2 3">E300</strain>
    </source>
</reference>
<dbReference type="AlphaFoldDB" id="A0A8S0FC78"/>